<feature type="region of interest" description="Disordered" evidence="2">
    <location>
        <begin position="444"/>
        <end position="489"/>
    </location>
</feature>
<feature type="compositionally biased region" description="Basic and acidic residues" evidence="2">
    <location>
        <begin position="444"/>
        <end position="487"/>
    </location>
</feature>
<dbReference type="Proteomes" id="UP000593567">
    <property type="component" value="Unassembled WGS sequence"/>
</dbReference>
<feature type="coiled-coil region" evidence="1">
    <location>
        <begin position="562"/>
        <end position="593"/>
    </location>
</feature>
<feature type="compositionally biased region" description="Basic and acidic residues" evidence="2">
    <location>
        <begin position="19"/>
        <end position="34"/>
    </location>
</feature>
<dbReference type="OrthoDB" id="10072641at2759"/>
<feature type="region of interest" description="Disordered" evidence="2">
    <location>
        <begin position="937"/>
        <end position="965"/>
    </location>
</feature>
<dbReference type="GO" id="GO:0045893">
    <property type="term" value="P:positive regulation of DNA-templated transcription"/>
    <property type="evidence" value="ECO:0007669"/>
    <property type="project" value="TreeGrafter"/>
</dbReference>
<dbReference type="AlphaFoldDB" id="A0A7J7KGP3"/>
<dbReference type="EMBL" id="VXIV02000506">
    <property type="protein sequence ID" value="KAF6037840.1"/>
    <property type="molecule type" value="Genomic_DNA"/>
</dbReference>
<dbReference type="GO" id="GO:0005654">
    <property type="term" value="C:nucleoplasm"/>
    <property type="evidence" value="ECO:0007669"/>
    <property type="project" value="TreeGrafter"/>
</dbReference>
<keyword evidence="1" id="KW-0175">Coiled coil</keyword>
<feature type="region of interest" description="Disordered" evidence="2">
    <location>
        <begin position="681"/>
        <end position="717"/>
    </location>
</feature>
<dbReference type="GO" id="GO:0045892">
    <property type="term" value="P:negative regulation of DNA-templated transcription"/>
    <property type="evidence" value="ECO:0007669"/>
    <property type="project" value="TreeGrafter"/>
</dbReference>
<sequence>MLPQRSRSPSESSGVLRGSSERERLNSYHDKRLDSSSLTRDAFRESEDFKNFKLVVRTDSSTTRTKRVMDDDLLDTKAQLDSRLKGEGQDMPSERRVIRRVGALGSSTLEKHSMETDKEKYLRELEQAEILKAFGSEPLLTRLTKQEIFNIQQMIEFNKNKLLKSEKQLLMLQDNQSDVMKNLKSASVGEQYHLDKTLGQNIRLQNEITTEIKDLKKLIRDDEMRLEEQTDQERKLREITKKKLAAAKAMEKSGGLVVKEESPPPEKQDRKYRRAIEDKLMGRKSKEQLAEEAANKEAVGKGLISQPGTSVVEYYDPGTHWCKSCNFVAFKLYGYLEHLQTSSHMKRREKIGKPWQPEEVKNPPRKSLISRQETVVQPMKGIEFVHPVDAYYCLLCNFFGGDRATLEHHLKSAEHHKQYENHLTENPMYERRYKVDKEAGLQEAKKLEQKRQEEQERLRAAEREEEERRRDAIKRKEREKQEEEEKRKREKLLKIQAKKKAEVLAITRGGDAGDSDDVVELADEPDEQPKNETPQERIKRELLEKMRAKKAQTAEDQKRFNTESAIAKANRLAQEAKKAQEKVKAKAAEIEKSVYGPKQEEGTLPPPGVFLSQPVVSAAQKAATTESSQASTTQANSVSQAATSVNTTSTISPFVQKMMEMEEKGEIITTASVQKAAAAKRQANTGVMGPPGPPGVSGGHPGVSGGPPGVAGGPPGVPMSPQIRPMGPAAGPINSSMMQARPVRPQMGPQGYWPPRPMMRPVPMMEQQQAVPMQGAANRMMMRPQPMIGSGHMAPPMMHSGPMRHPHMMQQNYSQAGPVVQAQPQYHRAEMEPDLAPPGTTPTLVSSQSKPVARSQEEDSDDSDDSSSSDDTDDTDNTGEHSFSVSSILSQFAADPQAKLSSAFTNTSSDTVSTSSLSYANSSQASAVTATISTPTLTGASTTAATSNDGKLKGTETDLETDNMENMTFTVIDSVGDEAIS</sequence>
<feature type="region of interest" description="Disordered" evidence="2">
    <location>
        <begin position="622"/>
        <end position="645"/>
    </location>
</feature>
<dbReference type="PANTHER" id="PTHR15577">
    <property type="entry name" value="ZINC FINGER CONTAINING PROTEIN"/>
    <property type="match status" value="1"/>
</dbReference>
<evidence type="ECO:0000313" key="3">
    <source>
        <dbReference type="EMBL" id="KAF6037840.1"/>
    </source>
</evidence>
<feature type="region of interest" description="Disordered" evidence="2">
    <location>
        <begin position="789"/>
        <end position="882"/>
    </location>
</feature>
<feature type="compositionally biased region" description="Low complexity" evidence="2">
    <location>
        <begin position="622"/>
        <end position="644"/>
    </location>
</feature>
<evidence type="ECO:0000256" key="2">
    <source>
        <dbReference type="SAM" id="MobiDB-lite"/>
    </source>
</evidence>
<accession>A0A7J7KGP3</accession>
<protein>
    <submittedName>
        <fullName evidence="3">ZNF318</fullName>
    </submittedName>
</protein>
<feature type="region of interest" description="Disordered" evidence="2">
    <location>
        <begin position="506"/>
        <end position="538"/>
    </location>
</feature>
<keyword evidence="4" id="KW-1185">Reference proteome</keyword>
<feature type="compositionally biased region" description="Gly residues" evidence="2">
    <location>
        <begin position="695"/>
        <end position="714"/>
    </location>
</feature>
<dbReference type="InterPro" id="IPR055309">
    <property type="entry name" value="Znf318-like"/>
</dbReference>
<feature type="compositionally biased region" description="Polar residues" evidence="2">
    <location>
        <begin position="1"/>
        <end position="13"/>
    </location>
</feature>
<feature type="compositionally biased region" description="Low complexity" evidence="2">
    <location>
        <begin position="937"/>
        <end position="947"/>
    </location>
</feature>
<feature type="region of interest" description="Disordered" evidence="2">
    <location>
        <begin position="1"/>
        <end position="40"/>
    </location>
</feature>
<feature type="compositionally biased region" description="Acidic residues" evidence="2">
    <location>
        <begin position="858"/>
        <end position="877"/>
    </location>
</feature>
<evidence type="ECO:0000313" key="4">
    <source>
        <dbReference type="Proteomes" id="UP000593567"/>
    </source>
</evidence>
<reference evidence="3" key="1">
    <citation type="submission" date="2020-06" db="EMBL/GenBank/DDBJ databases">
        <title>Draft genome of Bugula neritina, a colonial animal packing powerful symbionts and potential medicines.</title>
        <authorList>
            <person name="Rayko M."/>
        </authorList>
    </citation>
    <scope>NUCLEOTIDE SEQUENCE [LARGE SCALE GENOMIC DNA]</scope>
    <source>
        <strain evidence="3">Kwan_BN1</strain>
    </source>
</reference>
<organism evidence="3 4">
    <name type="scientific">Bugula neritina</name>
    <name type="common">Brown bryozoan</name>
    <name type="synonym">Sertularia neritina</name>
    <dbReference type="NCBI Taxonomy" id="10212"/>
    <lineage>
        <taxon>Eukaryota</taxon>
        <taxon>Metazoa</taxon>
        <taxon>Spiralia</taxon>
        <taxon>Lophotrochozoa</taxon>
        <taxon>Bryozoa</taxon>
        <taxon>Gymnolaemata</taxon>
        <taxon>Cheilostomatida</taxon>
        <taxon>Flustrina</taxon>
        <taxon>Buguloidea</taxon>
        <taxon>Bugulidae</taxon>
        <taxon>Bugula</taxon>
    </lineage>
</organism>
<gene>
    <name evidence="3" type="ORF">EB796_003847</name>
</gene>
<feature type="compositionally biased region" description="Polar residues" evidence="2">
    <location>
        <begin position="841"/>
        <end position="850"/>
    </location>
</feature>
<feature type="compositionally biased region" description="Acidic residues" evidence="2">
    <location>
        <begin position="513"/>
        <end position="526"/>
    </location>
</feature>
<evidence type="ECO:0000256" key="1">
    <source>
        <dbReference type="SAM" id="Coils"/>
    </source>
</evidence>
<feature type="region of interest" description="Disordered" evidence="2">
    <location>
        <begin position="906"/>
        <end position="925"/>
    </location>
</feature>
<proteinExistence type="predicted"/>
<feature type="compositionally biased region" description="Basic and acidic residues" evidence="2">
    <location>
        <begin position="527"/>
        <end position="538"/>
    </location>
</feature>
<dbReference type="PANTHER" id="PTHR15577:SF2">
    <property type="entry name" value="ZINC FINGER PROTEIN 318"/>
    <property type="match status" value="1"/>
</dbReference>
<name>A0A7J7KGP3_BUGNE</name>
<comment type="caution">
    <text evidence="3">The sequence shown here is derived from an EMBL/GenBank/DDBJ whole genome shotgun (WGS) entry which is preliminary data.</text>
</comment>